<evidence type="ECO:0000313" key="2">
    <source>
        <dbReference type="EMBL" id="OAJ66418.1"/>
    </source>
</evidence>
<proteinExistence type="predicted"/>
<dbReference type="Proteomes" id="UP000077786">
    <property type="component" value="Unassembled WGS sequence"/>
</dbReference>
<dbReference type="RefSeq" id="WP_083956562.1">
    <property type="nucleotide sequence ID" value="NZ_LUTU01000016.1"/>
</dbReference>
<dbReference type="Gene3D" id="1.10.10.60">
    <property type="entry name" value="Homeodomain-like"/>
    <property type="match status" value="1"/>
</dbReference>
<dbReference type="InterPro" id="IPR025948">
    <property type="entry name" value="HTH-like_dom"/>
</dbReference>
<dbReference type="SUPFAM" id="SSF46689">
    <property type="entry name" value="Homeodomain-like"/>
    <property type="match status" value="1"/>
</dbReference>
<dbReference type="AlphaFoldDB" id="A0A1B6VH76"/>
<evidence type="ECO:0000313" key="3">
    <source>
        <dbReference type="Proteomes" id="UP000077786"/>
    </source>
</evidence>
<feature type="domain" description="HTH-like" evidence="1">
    <location>
        <begin position="136"/>
        <end position="183"/>
    </location>
</feature>
<reference evidence="2 3" key="1">
    <citation type="submission" date="2016-03" db="EMBL/GenBank/DDBJ databases">
        <title>Draft genome sequence of Gluconobacter cerinus strain CECT 9110.</title>
        <authorList>
            <person name="Sainz F."/>
            <person name="Mas A."/>
            <person name="Torija M.J."/>
        </authorList>
    </citation>
    <scope>NUCLEOTIDE SEQUENCE [LARGE SCALE GENOMIC DNA]</scope>
    <source>
        <strain evidence="2 3">CECT 9110</strain>
    </source>
</reference>
<sequence>MGRVYKAEFSYGAVHLALSSGLSCERIAQDLGIGSSMLKKWILDAQKLDTVVADTTDNTGLTPQEPSAAGEEEAVKKGNIILRGPKVVRFAFIARYHGPLSRERICCLFGVSDRGLRARRQRPVCASRRQNDIPIVHIRTIHAQSRRSYRRPRMTEKLRGAGPSVGHRRVERLMREHDIRVVRT</sequence>
<gene>
    <name evidence="2" type="ORF">A0123_02932</name>
</gene>
<dbReference type="EMBL" id="LUTU01000016">
    <property type="protein sequence ID" value="OAJ66418.1"/>
    <property type="molecule type" value="Genomic_DNA"/>
</dbReference>
<accession>A0A1B6VH76</accession>
<dbReference type="Pfam" id="PF13276">
    <property type="entry name" value="HTH_21"/>
    <property type="match status" value="1"/>
</dbReference>
<dbReference type="PATRIC" id="fig|38307.3.peg.3063"/>
<evidence type="ECO:0000259" key="1">
    <source>
        <dbReference type="Pfam" id="PF13276"/>
    </source>
</evidence>
<dbReference type="PROSITE" id="PS51257">
    <property type="entry name" value="PROKAR_LIPOPROTEIN"/>
    <property type="match status" value="1"/>
</dbReference>
<organism evidence="2 3">
    <name type="scientific">Gluconobacter cerinus</name>
    <dbReference type="NCBI Taxonomy" id="38307"/>
    <lineage>
        <taxon>Bacteria</taxon>
        <taxon>Pseudomonadati</taxon>
        <taxon>Pseudomonadota</taxon>
        <taxon>Alphaproteobacteria</taxon>
        <taxon>Acetobacterales</taxon>
        <taxon>Acetobacteraceae</taxon>
        <taxon>Gluconobacter</taxon>
    </lineage>
</organism>
<name>A0A1B6VH76_9PROT</name>
<dbReference type="InterPro" id="IPR009057">
    <property type="entry name" value="Homeodomain-like_sf"/>
</dbReference>
<protein>
    <submittedName>
        <fullName evidence="2">Transposase</fullName>
    </submittedName>
</protein>
<comment type="caution">
    <text evidence="2">The sequence shown here is derived from an EMBL/GenBank/DDBJ whole genome shotgun (WGS) entry which is preliminary data.</text>
</comment>